<dbReference type="AlphaFoldDB" id="A0A1I2QI47"/>
<dbReference type="OrthoDB" id="8527479at2"/>
<protein>
    <submittedName>
        <fullName evidence="2">CRISPR-associated protein Cas2</fullName>
    </submittedName>
</protein>
<dbReference type="EMBL" id="FOPJ01000002">
    <property type="protein sequence ID" value="SFG25406.1"/>
    <property type="molecule type" value="Genomic_DNA"/>
</dbReference>
<gene>
    <name evidence="2" type="ORF">SAMN05660282_00365</name>
</gene>
<dbReference type="RefSeq" id="WP_092283870.1">
    <property type="nucleotide sequence ID" value="NZ_FOPJ01000002.1"/>
</dbReference>
<reference evidence="2 3" key="1">
    <citation type="submission" date="2016-10" db="EMBL/GenBank/DDBJ databases">
        <authorList>
            <person name="de Groot N.N."/>
        </authorList>
    </citation>
    <scope>NUCLEOTIDE SEQUENCE [LARGE SCALE GENOMIC DNA]</scope>
    <source>
        <strain>J11</strain>
        <strain evidence="3">PG 39</strain>
    </source>
</reference>
<accession>A0A1I2QI47</accession>
<dbReference type="NCBIfam" id="TIGR01873">
    <property type="entry name" value="cas_CT1978"/>
    <property type="match status" value="1"/>
</dbReference>
<keyword evidence="3" id="KW-1185">Reference proteome</keyword>
<evidence type="ECO:0000313" key="3">
    <source>
        <dbReference type="Proteomes" id="UP000199065"/>
    </source>
</evidence>
<evidence type="ECO:0000256" key="1">
    <source>
        <dbReference type="SAM" id="MobiDB-lite"/>
    </source>
</evidence>
<dbReference type="Proteomes" id="UP000199065">
    <property type="component" value="Unassembled WGS sequence"/>
</dbReference>
<evidence type="ECO:0000313" key="2">
    <source>
        <dbReference type="EMBL" id="SFG25406.1"/>
    </source>
</evidence>
<dbReference type="InterPro" id="IPR010152">
    <property type="entry name" value="CRISPR-assoc_prot_Cas2_sub"/>
</dbReference>
<dbReference type="STRING" id="185761.SAMN05660282_00365"/>
<name>A0A1I2QI47_9CORY</name>
<dbReference type="Gene3D" id="3.30.70.240">
    <property type="match status" value="1"/>
</dbReference>
<organism evidence="2 3">
    <name type="scientific">Corynebacterium spheniscorum</name>
    <dbReference type="NCBI Taxonomy" id="185761"/>
    <lineage>
        <taxon>Bacteria</taxon>
        <taxon>Bacillati</taxon>
        <taxon>Actinomycetota</taxon>
        <taxon>Actinomycetes</taxon>
        <taxon>Mycobacteriales</taxon>
        <taxon>Corynebacteriaceae</taxon>
        <taxon>Corynebacterium</taxon>
    </lineage>
</organism>
<sequence>MVTLVLTACPAGLRGHLNRWLQEIAPGVFVGELNPRLREHAWALTVEGIKDGRAIMVYSDKNQDQGFGYVVHRHEWELMDLDGLTVIRRPSRKRHDRRRGGWSFAARKRRSS</sequence>
<dbReference type="Pfam" id="PF09707">
    <property type="entry name" value="Cas_Cas2CT1978"/>
    <property type="match status" value="1"/>
</dbReference>
<feature type="region of interest" description="Disordered" evidence="1">
    <location>
        <begin position="92"/>
        <end position="112"/>
    </location>
</feature>
<proteinExistence type="predicted"/>